<dbReference type="InterPro" id="IPR000014">
    <property type="entry name" value="PAS"/>
</dbReference>
<dbReference type="NCBIfam" id="TIGR00229">
    <property type="entry name" value="sensory_box"/>
    <property type="match status" value="7"/>
</dbReference>
<dbReference type="SMART" id="SM00091">
    <property type="entry name" value="PAS"/>
    <property type="match status" value="7"/>
</dbReference>
<evidence type="ECO:0000256" key="11">
    <source>
        <dbReference type="ARBA" id="ARBA00022989"/>
    </source>
</evidence>
<dbReference type="Gene3D" id="2.10.70.100">
    <property type="match status" value="1"/>
</dbReference>
<feature type="domain" description="PAS" evidence="18">
    <location>
        <begin position="730"/>
        <end position="802"/>
    </location>
</feature>
<dbReference type="Pfam" id="PF00989">
    <property type="entry name" value="PAS"/>
    <property type="match status" value="2"/>
</dbReference>
<evidence type="ECO:0000259" key="17">
    <source>
        <dbReference type="PROSITE" id="PS50109"/>
    </source>
</evidence>
<dbReference type="RefSeq" id="WP_413260912.1">
    <property type="nucleotide sequence ID" value="NZ_JBHFNS010000094.1"/>
</dbReference>
<dbReference type="InterPro" id="IPR001610">
    <property type="entry name" value="PAC"/>
</dbReference>
<dbReference type="SUPFAM" id="SSF55874">
    <property type="entry name" value="ATPase domain of HSP90 chaperone/DNA topoisomerase II/histidine kinase"/>
    <property type="match status" value="1"/>
</dbReference>
<dbReference type="PANTHER" id="PTHR43304">
    <property type="entry name" value="PHYTOCHROME-LIKE PROTEIN CPH1"/>
    <property type="match status" value="1"/>
</dbReference>
<dbReference type="SUPFAM" id="SSF55781">
    <property type="entry name" value="GAF domain-like"/>
    <property type="match status" value="1"/>
</dbReference>
<evidence type="ECO:0000313" key="21">
    <source>
        <dbReference type="Proteomes" id="UP001576776"/>
    </source>
</evidence>
<dbReference type="SMART" id="SM00086">
    <property type="entry name" value="PAC"/>
    <property type="match status" value="6"/>
</dbReference>
<dbReference type="Gene3D" id="3.30.450.40">
    <property type="match status" value="1"/>
</dbReference>
<dbReference type="InterPro" id="IPR013656">
    <property type="entry name" value="PAS_4"/>
</dbReference>
<keyword evidence="21" id="KW-1185">Reference proteome</keyword>
<dbReference type="CDD" id="cd00130">
    <property type="entry name" value="PAS"/>
    <property type="match status" value="7"/>
</dbReference>
<evidence type="ECO:0000256" key="4">
    <source>
        <dbReference type="ARBA" id="ARBA00012438"/>
    </source>
</evidence>
<evidence type="ECO:0000256" key="1">
    <source>
        <dbReference type="ARBA" id="ARBA00000085"/>
    </source>
</evidence>
<evidence type="ECO:0000256" key="14">
    <source>
        <dbReference type="SAM" id="Coils"/>
    </source>
</evidence>
<dbReference type="InterPro" id="IPR005467">
    <property type="entry name" value="His_kinase_dom"/>
</dbReference>
<organism evidence="20 21">
    <name type="scientific">Floridaenema fluviatile BLCC-F154</name>
    <dbReference type="NCBI Taxonomy" id="3153640"/>
    <lineage>
        <taxon>Bacteria</taxon>
        <taxon>Bacillati</taxon>
        <taxon>Cyanobacteriota</taxon>
        <taxon>Cyanophyceae</taxon>
        <taxon>Oscillatoriophycideae</taxon>
        <taxon>Aerosakkonematales</taxon>
        <taxon>Aerosakkonemataceae</taxon>
        <taxon>Floridanema</taxon>
        <taxon>Floridanema fluviatile</taxon>
    </lineage>
</organism>
<dbReference type="Pfam" id="PF13493">
    <property type="entry name" value="DUF4118"/>
    <property type="match status" value="1"/>
</dbReference>
<dbReference type="InterPro" id="IPR013655">
    <property type="entry name" value="PAS_fold_3"/>
</dbReference>
<dbReference type="CDD" id="cd16922">
    <property type="entry name" value="HATPase_EvgS-ArcB-TorS-like"/>
    <property type="match status" value="1"/>
</dbReference>
<evidence type="ECO:0000259" key="19">
    <source>
        <dbReference type="PROSITE" id="PS50113"/>
    </source>
</evidence>
<keyword evidence="12" id="KW-0902">Two-component regulatory system</keyword>
<dbReference type="Pfam" id="PF00512">
    <property type="entry name" value="HisKA"/>
    <property type="match status" value="1"/>
</dbReference>
<dbReference type="PANTHER" id="PTHR43304:SF1">
    <property type="entry name" value="PAC DOMAIN-CONTAINING PROTEIN"/>
    <property type="match status" value="1"/>
</dbReference>
<feature type="domain" description="PAC" evidence="19">
    <location>
        <begin position="507"/>
        <end position="559"/>
    </location>
</feature>
<feature type="domain" description="PAS" evidence="18">
    <location>
        <begin position="145"/>
        <end position="192"/>
    </location>
</feature>
<comment type="similarity">
    <text evidence="3">In the N-terminal section; belongs to the phytochrome family.</text>
</comment>
<keyword evidence="8" id="KW-0547">Nucleotide-binding</keyword>
<keyword evidence="10" id="KW-0067">ATP-binding</keyword>
<feature type="domain" description="PAC" evidence="19">
    <location>
        <begin position="1100"/>
        <end position="1153"/>
    </location>
</feature>
<dbReference type="SMART" id="SM00065">
    <property type="entry name" value="GAF"/>
    <property type="match status" value="1"/>
</dbReference>
<dbReference type="InterPro" id="IPR036890">
    <property type="entry name" value="HATPase_C_sf"/>
</dbReference>
<dbReference type="PROSITE" id="PS50046">
    <property type="entry name" value="PHYTOCHROME_2"/>
    <property type="match status" value="1"/>
</dbReference>
<dbReference type="Pfam" id="PF08447">
    <property type="entry name" value="PAS_3"/>
    <property type="match status" value="4"/>
</dbReference>
<feature type="domain" description="PAS" evidence="18">
    <location>
        <begin position="1154"/>
        <end position="1227"/>
    </location>
</feature>
<feature type="domain" description="Histidine kinase" evidence="17">
    <location>
        <begin position="1285"/>
        <end position="1502"/>
    </location>
</feature>
<dbReference type="SUPFAM" id="SSF55785">
    <property type="entry name" value="PYP-like sensor domain (PAS domain)"/>
    <property type="match status" value="7"/>
</dbReference>
<feature type="domain" description="PAS" evidence="18">
    <location>
        <begin position="599"/>
        <end position="671"/>
    </location>
</feature>
<dbReference type="SMART" id="SM00388">
    <property type="entry name" value="HisKA"/>
    <property type="match status" value="1"/>
</dbReference>
<protein>
    <recommendedName>
        <fullName evidence="4">histidine kinase</fullName>
        <ecNumber evidence="4">2.7.13.3</ecNumber>
    </recommendedName>
</protein>
<feature type="domain" description="PAC" evidence="19">
    <location>
        <begin position="1229"/>
        <end position="1281"/>
    </location>
</feature>
<name>A0ABV4YL15_9CYAN</name>
<evidence type="ECO:0000256" key="10">
    <source>
        <dbReference type="ARBA" id="ARBA00022840"/>
    </source>
</evidence>
<feature type="domain" description="PAC" evidence="19">
    <location>
        <begin position="675"/>
        <end position="729"/>
    </location>
</feature>
<dbReference type="Gene3D" id="3.30.450.20">
    <property type="entry name" value="PAS domain"/>
    <property type="match status" value="7"/>
</dbReference>
<dbReference type="PRINTS" id="PR00344">
    <property type="entry name" value="BCTRLSENSOR"/>
</dbReference>
<feature type="transmembrane region" description="Helical" evidence="15">
    <location>
        <begin position="53"/>
        <end position="71"/>
    </location>
</feature>
<feature type="domain" description="PAC" evidence="19">
    <location>
        <begin position="804"/>
        <end position="856"/>
    </location>
</feature>
<dbReference type="InterPro" id="IPR029016">
    <property type="entry name" value="GAF-like_dom_sf"/>
</dbReference>
<sequence>MYQHLLPYLVAIALTAIALLLTIWLKSLLYPIISTFFYIAIIFSTWYGGLRPGFVAVVLSTLAIDYFLIYPSNKFSSTPQENFFRLGIFFLVALIINVFSSNLLDSQQKIKQLNQKIQESVESLTMAAGAAEIGMWRWDLVKGKIYWSPEHELLFDLVPGSFDGKYETFVACLHPDDRERVTQALQQAITNDSLYQQEFRVVWADGSVHWIEGKGHAFYNQEKQPILMTGIAVGIDDRKQAQSLVEQQFEQQNLVMEVTQRIRTSLDLPDILQTTVDEIRRLLKTDRVIIFQFSPNWNGTVIVESVDTKWTAILSTEIYDPCFGERYVEFYKNGLITAKSDIYQAGIDPCHLELLANFQVKANLVVPISKQDQLWGLLIAHHCENPRQWQFYEIELMRQLAAQVSIAIQQSELFSQLQTELNERKKIEAYLRESELRYRSLVNASAQIIWHSDAEGRTIIAPTGWEELTGQSAINCLEWGWLNMVHPDDRDRVAQIWSESCINRTIYETEFRIRIKDGSYRDFAVRGVPILDTNGEVIEWIGACQDITERQQARMVLQQMNAELVQRVAERTAELVQANDRLQEGLILKSRLQRELLKREKLLDGFFNAASSASIGLAIHDRQLNYMKINQALADLDGFSIEAFLGRNIAEMLPHLAEEIIPAMQRVIETGQSIRRLEISEKNPTQPELLHYWLVSHFPIFGEIGEVMAVGTILLDITERKRIEEALKLTHHQLSFHVENTPLATIVWDDKFRVKQWSKQAEKIFGWTAEEVFGKTMFDWQFIFVEDLEIVKSVQSNLLKGNTMLCNNRNYRKDGTLVYCEWYNSALLDELGNLVSVFSLAQDVTDRKQAEIAREQANAQLQEANQELEETLQELQLAEEEIREANYQLEIALLNTQLQQIRYEDLFNFAPDGYLVTDTNGNIQEANQAASNLLLTSSFNLVNQPLNIYIFEPDRPIFYTSLNQLRGLLGRQTYELRIKPRQGQPFPAGITASTICNPEREVIGIRWLIKSLSEQKQAEAALQQSEERRRLALDLTKLGFWDLNLLTKEIIWNDNHFNLLGLIPNQTQPSYELWLNSVHPEDANYTEQRFLSSLESRTDYQAEYRVIYPDGSIHWLMARGKAIYDESTNQPLRSLGVIWDISEQKKVEVTLRETEEKFRQLAENIQTAFWIKDIETQKIIYLSNAYENIWQRSCESVHQNILNWLETVHPDDRQSVEAIFLEVENPKPCEAKYRIIRPDGSIRWIRDRAFPIANEAGEIVRIAGIAEDITEKQQIEQMKEEFIGIVSHELRTPLTGIQMSLGLLQTGVYNQNTAKFQRMLDIALTDTNRLVNLVNDILHLERLESGKSVLEKTNCQAIDLIQQAVNGMEALATSQQVRLQINFCNVQVWAARDAIVQTLTNLLSNALKFSSANSTITLSAESQTDMVLFQVKDEGRGIPADKLEAIFGRFQQVDSSDSREKGGTGLGLAICQSIIHQHGGKIWVESTLGKGSTFFFTLPKQAD</sequence>
<dbReference type="InterPro" id="IPR036097">
    <property type="entry name" value="HisK_dim/P_sf"/>
</dbReference>
<keyword evidence="11 15" id="KW-1133">Transmembrane helix</keyword>
<gene>
    <name evidence="20" type="ORF">ACE1B6_29690</name>
</gene>
<dbReference type="InterPro" id="IPR016132">
    <property type="entry name" value="Phyto_chromo_attachment"/>
</dbReference>
<comment type="catalytic activity">
    <reaction evidence="1">
        <text>ATP + protein L-histidine = ADP + protein N-phospho-L-histidine.</text>
        <dbReference type="EC" id="2.7.13.3"/>
    </reaction>
</comment>
<feature type="domain" description="PAC" evidence="19">
    <location>
        <begin position="972"/>
        <end position="1024"/>
    </location>
</feature>
<feature type="domain" description="Phytochrome chromophore attachment site" evidence="16">
    <location>
        <begin position="267"/>
        <end position="403"/>
    </location>
</feature>
<evidence type="ECO:0000259" key="18">
    <source>
        <dbReference type="PROSITE" id="PS50112"/>
    </source>
</evidence>
<dbReference type="PROSITE" id="PS50112">
    <property type="entry name" value="PAS"/>
    <property type="match status" value="5"/>
</dbReference>
<keyword evidence="6" id="KW-0808">Transferase</keyword>
<dbReference type="InterPro" id="IPR025201">
    <property type="entry name" value="KdpD_TM"/>
</dbReference>
<evidence type="ECO:0000259" key="16">
    <source>
        <dbReference type="PROSITE" id="PS50046"/>
    </source>
</evidence>
<evidence type="ECO:0000256" key="13">
    <source>
        <dbReference type="ARBA" id="ARBA00023136"/>
    </source>
</evidence>
<dbReference type="Proteomes" id="UP001576776">
    <property type="component" value="Unassembled WGS sequence"/>
</dbReference>
<evidence type="ECO:0000256" key="15">
    <source>
        <dbReference type="SAM" id="Phobius"/>
    </source>
</evidence>
<dbReference type="SMART" id="SM00387">
    <property type="entry name" value="HATPase_c"/>
    <property type="match status" value="1"/>
</dbReference>
<dbReference type="PROSITE" id="PS50109">
    <property type="entry name" value="HIS_KIN"/>
    <property type="match status" value="1"/>
</dbReference>
<dbReference type="Gene3D" id="3.30.565.10">
    <property type="entry name" value="Histidine kinase-like ATPase, C-terminal domain"/>
    <property type="match status" value="1"/>
</dbReference>
<dbReference type="EC" id="2.7.13.3" evidence="4"/>
<dbReference type="SUPFAM" id="SSF47384">
    <property type="entry name" value="Homodimeric domain of signal transducing histidine kinase"/>
    <property type="match status" value="1"/>
</dbReference>
<evidence type="ECO:0000313" key="20">
    <source>
        <dbReference type="EMBL" id="MFB2939447.1"/>
    </source>
</evidence>
<keyword evidence="7 15" id="KW-0812">Transmembrane</keyword>
<accession>A0ABV4YL15</accession>
<evidence type="ECO:0000256" key="3">
    <source>
        <dbReference type="ARBA" id="ARBA00006402"/>
    </source>
</evidence>
<evidence type="ECO:0000256" key="5">
    <source>
        <dbReference type="ARBA" id="ARBA00022553"/>
    </source>
</evidence>
<dbReference type="Pfam" id="PF01590">
    <property type="entry name" value="GAF"/>
    <property type="match status" value="1"/>
</dbReference>
<dbReference type="InterPro" id="IPR000700">
    <property type="entry name" value="PAS-assoc_C"/>
</dbReference>
<dbReference type="InterPro" id="IPR003661">
    <property type="entry name" value="HisK_dim/P_dom"/>
</dbReference>
<comment type="subcellular location">
    <subcellularLocation>
        <location evidence="2">Membrane</location>
        <topology evidence="2">Multi-pass membrane protein</topology>
    </subcellularLocation>
</comment>
<proteinExistence type="inferred from homology"/>
<dbReference type="CDD" id="cd00082">
    <property type="entry name" value="HisKA"/>
    <property type="match status" value="1"/>
</dbReference>
<dbReference type="InterPro" id="IPR038318">
    <property type="entry name" value="KdpD_sf"/>
</dbReference>
<evidence type="ECO:0000256" key="6">
    <source>
        <dbReference type="ARBA" id="ARBA00022679"/>
    </source>
</evidence>
<dbReference type="InterPro" id="IPR004358">
    <property type="entry name" value="Sig_transdc_His_kin-like_C"/>
</dbReference>
<dbReference type="Pfam" id="PF02518">
    <property type="entry name" value="HATPase_c"/>
    <property type="match status" value="1"/>
</dbReference>
<feature type="domain" description="PAS" evidence="18">
    <location>
        <begin position="434"/>
        <end position="509"/>
    </location>
</feature>
<evidence type="ECO:0000256" key="7">
    <source>
        <dbReference type="ARBA" id="ARBA00022692"/>
    </source>
</evidence>
<evidence type="ECO:0000256" key="9">
    <source>
        <dbReference type="ARBA" id="ARBA00022777"/>
    </source>
</evidence>
<dbReference type="Gene3D" id="1.20.120.620">
    <property type="entry name" value="Backbone structure of the membrane domain of e. Coli histidine kinase receptor kdpd"/>
    <property type="match status" value="1"/>
</dbReference>
<keyword evidence="9" id="KW-0418">Kinase</keyword>
<evidence type="ECO:0000256" key="8">
    <source>
        <dbReference type="ARBA" id="ARBA00022741"/>
    </source>
</evidence>
<feature type="domain" description="PAC" evidence="19">
    <location>
        <begin position="195"/>
        <end position="247"/>
    </location>
</feature>
<dbReference type="EMBL" id="JBHFNS010000094">
    <property type="protein sequence ID" value="MFB2939447.1"/>
    <property type="molecule type" value="Genomic_DNA"/>
</dbReference>
<keyword evidence="13 15" id="KW-0472">Membrane</keyword>
<dbReference type="InterPro" id="IPR003018">
    <property type="entry name" value="GAF"/>
</dbReference>
<keyword evidence="14" id="KW-0175">Coiled coil</keyword>
<evidence type="ECO:0000256" key="2">
    <source>
        <dbReference type="ARBA" id="ARBA00004141"/>
    </source>
</evidence>
<reference evidence="20 21" key="1">
    <citation type="submission" date="2024-09" db="EMBL/GenBank/DDBJ databases">
        <title>Floridaenema gen nov. (Aerosakkonemataceae, Aerosakkonematales ord. nov., Cyanobacteria) from benthic tropical and subtropical fresh waters, with the description of four new species.</title>
        <authorList>
            <person name="Moretto J.A."/>
            <person name="Berthold D.E."/>
            <person name="Lefler F.W."/>
            <person name="Huang I.-S."/>
            <person name="Laughinghouse H. IV."/>
        </authorList>
    </citation>
    <scope>NUCLEOTIDE SEQUENCE [LARGE SCALE GENOMIC DNA]</scope>
    <source>
        <strain evidence="20 21">BLCC-F154</strain>
    </source>
</reference>
<feature type="transmembrane region" description="Helical" evidence="15">
    <location>
        <begin position="83"/>
        <end position="104"/>
    </location>
</feature>
<dbReference type="Gene3D" id="1.10.287.130">
    <property type="match status" value="1"/>
</dbReference>
<feature type="transmembrane region" description="Helical" evidence="15">
    <location>
        <begin position="28"/>
        <end position="47"/>
    </location>
</feature>
<keyword evidence="5" id="KW-0597">Phosphoprotein</keyword>
<dbReference type="InterPro" id="IPR003594">
    <property type="entry name" value="HATPase_dom"/>
</dbReference>
<feature type="coiled-coil region" evidence="14">
    <location>
        <begin position="847"/>
        <end position="897"/>
    </location>
</feature>
<evidence type="ECO:0000256" key="12">
    <source>
        <dbReference type="ARBA" id="ARBA00023012"/>
    </source>
</evidence>
<dbReference type="InterPro" id="IPR052162">
    <property type="entry name" value="Sensor_kinase/Photoreceptor"/>
</dbReference>
<dbReference type="InterPro" id="IPR013767">
    <property type="entry name" value="PAS_fold"/>
</dbReference>
<dbReference type="InterPro" id="IPR035965">
    <property type="entry name" value="PAS-like_dom_sf"/>
</dbReference>
<dbReference type="PROSITE" id="PS50113">
    <property type="entry name" value="PAC"/>
    <property type="match status" value="7"/>
</dbReference>
<dbReference type="Pfam" id="PF08448">
    <property type="entry name" value="PAS_4"/>
    <property type="match status" value="1"/>
</dbReference>
<comment type="caution">
    <text evidence="20">The sequence shown here is derived from an EMBL/GenBank/DDBJ whole genome shotgun (WGS) entry which is preliminary data.</text>
</comment>
<feature type="transmembrane region" description="Helical" evidence="15">
    <location>
        <begin position="6"/>
        <end position="23"/>
    </location>
</feature>